<evidence type="ECO:0000313" key="6">
    <source>
        <dbReference type="Proteomes" id="UP001476282"/>
    </source>
</evidence>
<proteinExistence type="inferred from homology"/>
<comment type="caution">
    <text evidence="5">The sequence shown here is derived from an EMBL/GenBank/DDBJ whole genome shotgun (WGS) entry which is preliminary data.</text>
</comment>
<comment type="subcellular location">
    <subcellularLocation>
        <location evidence="1">Membrane</location>
        <topology evidence="1">Single-pass membrane protein</topology>
    </subcellularLocation>
</comment>
<name>A0ABP9UJS8_9BACT</name>
<dbReference type="InterPro" id="IPR050710">
    <property type="entry name" value="Band7/mec-2_domain"/>
</dbReference>
<evidence type="ECO:0000259" key="4">
    <source>
        <dbReference type="SMART" id="SM00244"/>
    </source>
</evidence>
<accession>A0ABP9UJS8</accession>
<dbReference type="Pfam" id="PF16200">
    <property type="entry name" value="Band_7_C"/>
    <property type="match status" value="1"/>
</dbReference>
<dbReference type="PRINTS" id="PR00721">
    <property type="entry name" value="STOMATIN"/>
</dbReference>
<comment type="similarity">
    <text evidence="2">Belongs to the band 7/mec-2 family.</text>
</comment>
<gene>
    <name evidence="5" type="primary">qmcA</name>
    <name evidence="5" type="ORF">Hsar01_00858</name>
</gene>
<dbReference type="Gene3D" id="3.30.479.30">
    <property type="entry name" value="Band 7 domain"/>
    <property type="match status" value="1"/>
</dbReference>
<keyword evidence="6" id="KW-1185">Reference proteome</keyword>
<dbReference type="Pfam" id="PF01145">
    <property type="entry name" value="Band_7"/>
    <property type="match status" value="1"/>
</dbReference>
<keyword evidence="3" id="KW-0472">Membrane</keyword>
<feature type="transmembrane region" description="Helical" evidence="3">
    <location>
        <begin position="21"/>
        <end position="44"/>
    </location>
</feature>
<dbReference type="InterPro" id="IPR036013">
    <property type="entry name" value="Band_7/SPFH_dom_sf"/>
</dbReference>
<dbReference type="EMBL" id="BAABRI010000004">
    <property type="protein sequence ID" value="GAA5481647.1"/>
    <property type="molecule type" value="Genomic_DNA"/>
</dbReference>
<dbReference type="PANTHER" id="PTHR43327:SF10">
    <property type="entry name" value="STOMATIN-LIKE PROTEIN 2, MITOCHONDRIAL"/>
    <property type="match status" value="1"/>
</dbReference>
<evidence type="ECO:0000256" key="2">
    <source>
        <dbReference type="ARBA" id="ARBA00008164"/>
    </source>
</evidence>
<evidence type="ECO:0000313" key="5">
    <source>
        <dbReference type="EMBL" id="GAA5481647.1"/>
    </source>
</evidence>
<dbReference type="SMART" id="SM00244">
    <property type="entry name" value="PHB"/>
    <property type="match status" value="1"/>
</dbReference>
<dbReference type="Proteomes" id="UP001476282">
    <property type="component" value="Unassembled WGS sequence"/>
</dbReference>
<reference evidence="5 6" key="1">
    <citation type="submission" date="2024-02" db="EMBL/GenBank/DDBJ databases">
        <title>Haloferula sargassicola NBRC 104335.</title>
        <authorList>
            <person name="Ichikawa N."/>
            <person name="Katano-Makiyama Y."/>
            <person name="Hidaka K."/>
        </authorList>
    </citation>
    <scope>NUCLEOTIDE SEQUENCE [LARGE SCALE GENOMIC DNA]</scope>
    <source>
        <strain evidence="5 6">NBRC 104335</strain>
    </source>
</reference>
<sequence length="345" mass="37721">MSARSEFSISTNQPHPTMHPILADITFPAIIGIALVLIAVIALMKTARVVPQRQAHVVERLGKYHKTLEAGFHILVPFIDRVAYKHSLKEVAVDVPSQMCITKDNIAIEIDGVLYMQVLDAKAASYGIDNYFFAASQLAQTTLRSEIGKIELDRTFEERDTINASVIEALDKASEPWGLKITRYEIANIKPPQSVQDALEKQMRAERERRAQIALSEGQREAQINVAEGQKQEVIKQSEAKKLSQVNEAEGKAREIELLANATADGIRQIAQAIQAPGGQAAVNLRVAEQYVKEFGNLAKQGNTLIVPQNLSDIGGTVASLAKILQESSASKEMPAKPFGPPPIG</sequence>
<dbReference type="PANTHER" id="PTHR43327">
    <property type="entry name" value="STOMATIN-LIKE PROTEIN 2, MITOCHONDRIAL"/>
    <property type="match status" value="1"/>
</dbReference>
<evidence type="ECO:0000256" key="3">
    <source>
        <dbReference type="SAM" id="Phobius"/>
    </source>
</evidence>
<keyword evidence="3" id="KW-1133">Transmembrane helix</keyword>
<organism evidence="5 6">
    <name type="scientific">Haloferula sargassicola</name>
    <dbReference type="NCBI Taxonomy" id="490096"/>
    <lineage>
        <taxon>Bacteria</taxon>
        <taxon>Pseudomonadati</taxon>
        <taxon>Verrucomicrobiota</taxon>
        <taxon>Verrucomicrobiia</taxon>
        <taxon>Verrucomicrobiales</taxon>
        <taxon>Verrucomicrobiaceae</taxon>
        <taxon>Haloferula</taxon>
    </lineage>
</organism>
<dbReference type="SUPFAM" id="SSF117892">
    <property type="entry name" value="Band 7/SPFH domain"/>
    <property type="match status" value="1"/>
</dbReference>
<keyword evidence="3" id="KW-0812">Transmembrane</keyword>
<feature type="domain" description="Band 7" evidence="4">
    <location>
        <begin position="45"/>
        <end position="203"/>
    </location>
</feature>
<dbReference type="CDD" id="cd08829">
    <property type="entry name" value="SPFH_paraslipin"/>
    <property type="match status" value="1"/>
</dbReference>
<dbReference type="InterPro" id="IPR001107">
    <property type="entry name" value="Band_7"/>
</dbReference>
<protein>
    <submittedName>
        <fullName evidence="5">Protein QmcA</fullName>
    </submittedName>
</protein>
<dbReference type="InterPro" id="IPR001972">
    <property type="entry name" value="Stomatin_HflK_fam"/>
</dbReference>
<evidence type="ECO:0000256" key="1">
    <source>
        <dbReference type="ARBA" id="ARBA00004167"/>
    </source>
</evidence>
<dbReference type="InterPro" id="IPR032435">
    <property type="entry name" value="STML2-like_C"/>
</dbReference>